<dbReference type="RefSeq" id="WP_182093549.1">
    <property type="nucleotide sequence ID" value="NZ_CP059541.1"/>
</dbReference>
<evidence type="ECO:0000313" key="2">
    <source>
        <dbReference type="Proteomes" id="UP000514716"/>
    </source>
</evidence>
<organism evidence="1 2">
    <name type="scientific">Planococcus maritimus</name>
    <dbReference type="NCBI Taxonomy" id="192421"/>
    <lineage>
        <taxon>Bacteria</taxon>
        <taxon>Bacillati</taxon>
        <taxon>Bacillota</taxon>
        <taxon>Bacilli</taxon>
        <taxon>Bacillales</taxon>
        <taxon>Caryophanaceae</taxon>
        <taxon>Planococcus</taxon>
    </lineage>
</organism>
<dbReference type="EMBL" id="CP059541">
    <property type="protein sequence ID" value="QMT19162.1"/>
    <property type="molecule type" value="Genomic_DNA"/>
</dbReference>
<gene>
    <name evidence="1" type="ORF">H1Q58_16385</name>
</gene>
<evidence type="ECO:0000313" key="1">
    <source>
        <dbReference type="EMBL" id="QMT19162.1"/>
    </source>
</evidence>
<accession>A0A7D7RYV5</accession>
<keyword evidence="1" id="KW-0614">Plasmid</keyword>
<proteinExistence type="predicted"/>
<keyword evidence="2" id="KW-1185">Reference proteome</keyword>
<protein>
    <submittedName>
        <fullName evidence="1">Uncharacterized protein</fullName>
    </submittedName>
</protein>
<sequence length="150" mass="16999">MNLPNGVTGFYRAEGSEPPSLNGKQFKQLCFDFVSRIRGRVISISPPQYPANFYCAQVEISKELIYILLNEHYPYLTFASSVELGDIKFIDVPALHALFDSFYQVTGTAVLNTSVDQSSLLKLELNSAELEQIAYWKPETIGQIIFNHWD</sequence>
<dbReference type="AlphaFoldDB" id="A0A7D7RYV5"/>
<reference evidence="1 2" key="1">
    <citation type="submission" date="2020-07" db="EMBL/GenBank/DDBJ databases">
        <title>Screening of a cold-adapted Planococcus bacterium producing protease in traditional shrimp paste and protease identification by genome sequencing.</title>
        <authorList>
            <person name="Gao R."/>
            <person name="Leng W."/>
            <person name="Chu Q."/>
            <person name="Wu X."/>
            <person name="Liu H."/>
            <person name="Li X."/>
        </authorList>
    </citation>
    <scope>NUCLEOTIDE SEQUENCE [LARGE SCALE GENOMIC DNA]</scope>
    <source>
        <strain evidence="1 2">XJ11</strain>
        <plasmid evidence="1 2">unnamed1</plasmid>
    </source>
</reference>
<name>A0A7D7RYV5_PLAMR</name>
<dbReference type="KEGG" id="pdec:H1Q58_16385"/>
<dbReference type="Proteomes" id="UP000514716">
    <property type="component" value="Plasmid unnamed1"/>
</dbReference>
<geneLocation type="plasmid" evidence="1 2">
    <name>unnamed1</name>
</geneLocation>